<proteinExistence type="predicted"/>
<name>A0A510JBD6_9FUSO</name>
<sequence length="177" mass="21048">MQLYEGEKPKNIVNGNIDTEEKWKRLNEIKDTYIQTLFGNKIIGPYISKELIKFMYKDIFNSEHKITVIVGHDSNIAALFSALNIKKYTLEKQYEMFPVRGKIFFQIWKDRESKKKKVKIEYIYQSTEQLKNGEQLGLKNPPMRKVLEMEECPVDKNGFCSYEKFEEVLKNARNKKY</sequence>
<dbReference type="STRING" id="714315.GCA_000516535_01552"/>
<dbReference type="PROSITE" id="PS00778">
    <property type="entry name" value="HIS_ACID_PHOSPHAT_2"/>
    <property type="match status" value="1"/>
</dbReference>
<dbReference type="SUPFAM" id="SSF53254">
    <property type="entry name" value="Phosphoglycerate mutase-like"/>
    <property type="match status" value="1"/>
</dbReference>
<reference evidence="1 2" key="1">
    <citation type="submission" date="2019-07" db="EMBL/GenBank/DDBJ databases">
        <title>Complete Genome Sequence of Leptotrichia goodfellowii Strain JCM 16774.</title>
        <authorList>
            <person name="Watanabe S."/>
            <person name="Cui L."/>
        </authorList>
    </citation>
    <scope>NUCLEOTIDE SEQUENCE [LARGE SCALE GENOMIC DNA]</scope>
    <source>
        <strain evidence="1 2">JCM16774</strain>
    </source>
</reference>
<dbReference type="Pfam" id="PF00328">
    <property type="entry name" value="His_Phos_2"/>
    <property type="match status" value="1"/>
</dbReference>
<dbReference type="Gene3D" id="3.40.50.1240">
    <property type="entry name" value="Phosphoglycerate mutase-like"/>
    <property type="match status" value="1"/>
</dbReference>
<dbReference type="KEGG" id="lgo:JCM16774_1546"/>
<gene>
    <name evidence="1" type="ORF">JCM16774_1546</name>
</gene>
<dbReference type="EMBL" id="AP019822">
    <property type="protein sequence ID" value="BBM36602.1"/>
    <property type="molecule type" value="Genomic_DNA"/>
</dbReference>
<evidence type="ECO:0000313" key="1">
    <source>
        <dbReference type="EMBL" id="BBM36602.1"/>
    </source>
</evidence>
<organism evidence="1 2">
    <name type="scientific">Pseudoleptotrichia goodfellowii</name>
    <dbReference type="NCBI Taxonomy" id="157692"/>
    <lineage>
        <taxon>Bacteria</taxon>
        <taxon>Fusobacteriati</taxon>
        <taxon>Fusobacteriota</taxon>
        <taxon>Fusobacteriia</taxon>
        <taxon>Fusobacteriales</taxon>
        <taxon>Leptotrichiaceae</taxon>
        <taxon>Pseudoleptotrichia</taxon>
    </lineage>
</organism>
<dbReference type="InterPro" id="IPR033379">
    <property type="entry name" value="Acid_Pase_AS"/>
</dbReference>
<dbReference type="InterPro" id="IPR029033">
    <property type="entry name" value="His_PPase_superfam"/>
</dbReference>
<dbReference type="InterPro" id="IPR000560">
    <property type="entry name" value="His_Pase_clade-2"/>
</dbReference>
<protein>
    <submittedName>
        <fullName evidence="1">Putative glucose-1-phosphatase</fullName>
    </submittedName>
</protein>
<dbReference type="OrthoDB" id="395886at2"/>
<accession>A0A510JBD6</accession>
<dbReference type="RefSeq" id="WP_051411767.1">
    <property type="nucleotide sequence ID" value="NZ_AP019822.1"/>
</dbReference>
<dbReference type="Proteomes" id="UP000321606">
    <property type="component" value="Chromosome"/>
</dbReference>
<evidence type="ECO:0000313" key="2">
    <source>
        <dbReference type="Proteomes" id="UP000321606"/>
    </source>
</evidence>
<dbReference type="AlphaFoldDB" id="A0A510JBD6"/>